<dbReference type="InterPro" id="IPR001647">
    <property type="entry name" value="HTH_TetR"/>
</dbReference>
<dbReference type="PROSITE" id="PS50977">
    <property type="entry name" value="HTH_TETR_2"/>
    <property type="match status" value="1"/>
</dbReference>
<dbReference type="Proteomes" id="UP001596028">
    <property type="component" value="Unassembled WGS sequence"/>
</dbReference>
<keyword evidence="5" id="KW-1185">Reference proteome</keyword>
<evidence type="ECO:0000313" key="4">
    <source>
        <dbReference type="EMBL" id="MFC4600806.1"/>
    </source>
</evidence>
<evidence type="ECO:0000256" key="1">
    <source>
        <dbReference type="ARBA" id="ARBA00023125"/>
    </source>
</evidence>
<accession>A0ABV9FFS6</accession>
<dbReference type="PANTHER" id="PTHR43479:SF8">
    <property type="entry name" value="TRANSCRIPTIONAL REGULATOR, TETR FAMILY"/>
    <property type="match status" value="1"/>
</dbReference>
<keyword evidence="1 2" id="KW-0238">DNA-binding</keyword>
<dbReference type="InterPro" id="IPR050624">
    <property type="entry name" value="HTH-type_Tx_Regulator"/>
</dbReference>
<dbReference type="InterPro" id="IPR036271">
    <property type="entry name" value="Tet_transcr_reg_TetR-rel_C_sf"/>
</dbReference>
<dbReference type="Gene3D" id="1.10.357.10">
    <property type="entry name" value="Tetracycline Repressor, domain 2"/>
    <property type="match status" value="1"/>
</dbReference>
<proteinExistence type="predicted"/>
<dbReference type="Pfam" id="PF17934">
    <property type="entry name" value="TetR_C_26"/>
    <property type="match status" value="1"/>
</dbReference>
<evidence type="ECO:0000313" key="5">
    <source>
        <dbReference type="Proteomes" id="UP001596028"/>
    </source>
</evidence>
<dbReference type="SUPFAM" id="SSF46689">
    <property type="entry name" value="Homeodomain-like"/>
    <property type="match status" value="1"/>
</dbReference>
<name>A0ABV9FFS6_9BACL</name>
<dbReference type="EMBL" id="JBHSEP010000019">
    <property type="protein sequence ID" value="MFC4600806.1"/>
    <property type="molecule type" value="Genomic_DNA"/>
</dbReference>
<dbReference type="PANTHER" id="PTHR43479">
    <property type="entry name" value="ACREF/ENVCD OPERON REPRESSOR-RELATED"/>
    <property type="match status" value="1"/>
</dbReference>
<dbReference type="Pfam" id="PF00440">
    <property type="entry name" value="TetR_N"/>
    <property type="match status" value="1"/>
</dbReference>
<protein>
    <submittedName>
        <fullName evidence="4">TetR family transcriptional regulator</fullName>
    </submittedName>
</protein>
<dbReference type="RefSeq" id="WP_378100225.1">
    <property type="nucleotide sequence ID" value="NZ_JBHSEP010000019.1"/>
</dbReference>
<feature type="DNA-binding region" description="H-T-H motif" evidence="2">
    <location>
        <begin position="29"/>
        <end position="48"/>
    </location>
</feature>
<dbReference type="InterPro" id="IPR009057">
    <property type="entry name" value="Homeodomain-like_sf"/>
</dbReference>
<reference evidence="5" key="1">
    <citation type="journal article" date="2019" name="Int. J. Syst. Evol. Microbiol.">
        <title>The Global Catalogue of Microorganisms (GCM) 10K type strain sequencing project: providing services to taxonomists for standard genome sequencing and annotation.</title>
        <authorList>
            <consortium name="The Broad Institute Genomics Platform"/>
            <consortium name="The Broad Institute Genome Sequencing Center for Infectious Disease"/>
            <person name="Wu L."/>
            <person name="Ma J."/>
        </authorList>
    </citation>
    <scope>NUCLEOTIDE SEQUENCE [LARGE SCALE GENOMIC DNA]</scope>
    <source>
        <strain evidence="5">CCUG 49571</strain>
    </source>
</reference>
<organism evidence="4 5">
    <name type="scientific">Cohnella hongkongensis</name>
    <dbReference type="NCBI Taxonomy" id="178337"/>
    <lineage>
        <taxon>Bacteria</taxon>
        <taxon>Bacillati</taxon>
        <taxon>Bacillota</taxon>
        <taxon>Bacilli</taxon>
        <taxon>Bacillales</taxon>
        <taxon>Paenibacillaceae</taxon>
        <taxon>Cohnella</taxon>
    </lineage>
</organism>
<dbReference type="InterPro" id="IPR041603">
    <property type="entry name" value="YvdT_C"/>
</dbReference>
<feature type="domain" description="HTH tetR-type" evidence="3">
    <location>
        <begin position="6"/>
        <end position="66"/>
    </location>
</feature>
<evidence type="ECO:0000259" key="3">
    <source>
        <dbReference type="PROSITE" id="PS50977"/>
    </source>
</evidence>
<sequence length="195" mass="22437">MANLSDGKYTLILKAAMEVITEKGYDNTVVSDIVKKAGVAQGTFYLYFPSKKALIPAIADHLLTITFGKIKEEAQDKESFWEVLEVVIDETFSITDSYKEILVLCYSGLAIEHSMEKWEAIYSPYYDWLEDILVKAADNKEIAHDLHARWTARLLINMIENAAERFYIGHEQEELLDVYKSRVFHFIQRSLRGTT</sequence>
<comment type="caution">
    <text evidence="4">The sequence shown here is derived from an EMBL/GenBank/DDBJ whole genome shotgun (WGS) entry which is preliminary data.</text>
</comment>
<dbReference type="SUPFAM" id="SSF48498">
    <property type="entry name" value="Tetracyclin repressor-like, C-terminal domain"/>
    <property type="match status" value="1"/>
</dbReference>
<dbReference type="PRINTS" id="PR00455">
    <property type="entry name" value="HTHTETR"/>
</dbReference>
<gene>
    <name evidence="4" type="ORF">ACFO3S_21355</name>
</gene>
<evidence type="ECO:0000256" key="2">
    <source>
        <dbReference type="PROSITE-ProRule" id="PRU00335"/>
    </source>
</evidence>